<protein>
    <submittedName>
        <fullName evidence="1">Uncharacterized protein</fullName>
    </submittedName>
</protein>
<sequence>MSGSAAFEDIGYCIEDGDRGYAGDTHQSFRPGRIPRTGGRATEVGSAVCRQLVGQLRARFQQRGERAEAGTVAPHAYQAAVAYVMQGRG</sequence>
<gene>
    <name evidence="1" type="ORF">WT56_00310</name>
</gene>
<evidence type="ECO:0000313" key="2">
    <source>
        <dbReference type="Proteomes" id="UP000062912"/>
    </source>
</evidence>
<dbReference type="EMBL" id="LPJR01000045">
    <property type="protein sequence ID" value="KWF26603.1"/>
    <property type="molecule type" value="Genomic_DNA"/>
</dbReference>
<proteinExistence type="predicted"/>
<dbReference type="Proteomes" id="UP000062912">
    <property type="component" value="Unassembled WGS sequence"/>
</dbReference>
<comment type="caution">
    <text evidence="1">The sequence shown here is derived from an EMBL/GenBank/DDBJ whole genome shotgun (WGS) entry which is preliminary data.</text>
</comment>
<accession>A0A132EG15</accession>
<organism evidence="1 2">
    <name type="scientific">Burkholderia pseudomultivorans</name>
    <dbReference type="NCBI Taxonomy" id="1207504"/>
    <lineage>
        <taxon>Bacteria</taxon>
        <taxon>Pseudomonadati</taxon>
        <taxon>Pseudomonadota</taxon>
        <taxon>Betaproteobacteria</taxon>
        <taxon>Burkholderiales</taxon>
        <taxon>Burkholderiaceae</taxon>
        <taxon>Burkholderia</taxon>
        <taxon>Burkholderia cepacia complex</taxon>
    </lineage>
</organism>
<reference evidence="1 2" key="1">
    <citation type="submission" date="2015-11" db="EMBL/GenBank/DDBJ databases">
        <title>Expanding the genomic diversity of Burkholderia species for the development of highly accurate diagnostics.</title>
        <authorList>
            <person name="Sahl J."/>
            <person name="Keim P."/>
            <person name="Wagner D."/>
        </authorList>
    </citation>
    <scope>NUCLEOTIDE SEQUENCE [LARGE SCALE GENOMIC DNA]</scope>
    <source>
        <strain evidence="1 2">MSMB368WGS</strain>
    </source>
</reference>
<evidence type="ECO:0000313" key="1">
    <source>
        <dbReference type="EMBL" id="KWF26603.1"/>
    </source>
</evidence>
<dbReference type="AlphaFoldDB" id="A0A132EG15"/>
<name>A0A132EG15_9BURK</name>